<accession>A0ABX5KM28</accession>
<dbReference type="Pfam" id="PF13193">
    <property type="entry name" value="AMP-binding_C"/>
    <property type="match status" value="1"/>
</dbReference>
<dbReference type="InterPro" id="IPR045851">
    <property type="entry name" value="AMP-bd_C_sf"/>
</dbReference>
<evidence type="ECO:0000313" key="3">
    <source>
        <dbReference type="EMBL" id="PVX81135.1"/>
    </source>
</evidence>
<dbReference type="RefSeq" id="WP_116612212.1">
    <property type="nucleotide sequence ID" value="NZ_QEOB01000011.1"/>
</dbReference>
<evidence type="ECO:0000259" key="2">
    <source>
        <dbReference type="Pfam" id="PF13193"/>
    </source>
</evidence>
<feature type="domain" description="AMP-binding enzyme C-terminal" evidence="2">
    <location>
        <begin position="410"/>
        <end position="485"/>
    </location>
</feature>
<dbReference type="PANTHER" id="PTHR43767">
    <property type="entry name" value="LONG-CHAIN-FATTY-ACID--COA LIGASE"/>
    <property type="match status" value="1"/>
</dbReference>
<dbReference type="Gene3D" id="3.40.50.12780">
    <property type="entry name" value="N-terminal domain of ligase-like"/>
    <property type="match status" value="1"/>
</dbReference>
<dbReference type="Proteomes" id="UP000245712">
    <property type="component" value="Unassembled WGS sequence"/>
</dbReference>
<gene>
    <name evidence="3" type="ORF">C7402_11137</name>
</gene>
<dbReference type="InterPro" id="IPR042099">
    <property type="entry name" value="ANL_N_sf"/>
</dbReference>
<comment type="caution">
    <text evidence="3">The sequence shown here is derived from an EMBL/GenBank/DDBJ whole genome shotgun (WGS) entry which is preliminary data.</text>
</comment>
<evidence type="ECO:0000259" key="1">
    <source>
        <dbReference type="Pfam" id="PF00501"/>
    </source>
</evidence>
<dbReference type="Gene3D" id="3.30.300.30">
    <property type="match status" value="1"/>
</dbReference>
<dbReference type="InterPro" id="IPR000873">
    <property type="entry name" value="AMP-dep_synth/lig_dom"/>
</dbReference>
<dbReference type="Pfam" id="PF00501">
    <property type="entry name" value="AMP-binding"/>
    <property type="match status" value="1"/>
</dbReference>
<organism evidence="3 4">
    <name type="scientific">Paraburkholderia unamae</name>
    <dbReference type="NCBI Taxonomy" id="219649"/>
    <lineage>
        <taxon>Bacteria</taxon>
        <taxon>Pseudomonadati</taxon>
        <taxon>Pseudomonadota</taxon>
        <taxon>Betaproteobacteria</taxon>
        <taxon>Burkholderiales</taxon>
        <taxon>Burkholderiaceae</taxon>
        <taxon>Paraburkholderia</taxon>
    </lineage>
</organism>
<keyword evidence="4" id="KW-1185">Reference proteome</keyword>
<feature type="domain" description="AMP-dependent synthetase/ligase" evidence="1">
    <location>
        <begin position="9"/>
        <end position="360"/>
    </location>
</feature>
<proteinExistence type="predicted"/>
<reference evidence="3 4" key="1">
    <citation type="submission" date="2018-05" db="EMBL/GenBank/DDBJ databases">
        <title>Genomic Encyclopedia of Type Strains, Phase IV (KMG-V): Genome sequencing to study the core and pangenomes of soil and plant-associated prokaryotes.</title>
        <authorList>
            <person name="Whitman W."/>
        </authorList>
    </citation>
    <scope>NUCLEOTIDE SEQUENCE [LARGE SCALE GENOMIC DNA]</scope>
    <source>
        <strain evidence="3 4">SCZa-39</strain>
    </source>
</reference>
<dbReference type="InterPro" id="IPR050237">
    <property type="entry name" value="ATP-dep_AMP-bd_enzyme"/>
</dbReference>
<evidence type="ECO:0000313" key="4">
    <source>
        <dbReference type="Proteomes" id="UP000245712"/>
    </source>
</evidence>
<dbReference type="CDD" id="cd17631">
    <property type="entry name" value="FACL_FadD13-like"/>
    <property type="match status" value="1"/>
</dbReference>
<name>A0ABX5KM28_9BURK</name>
<dbReference type="PANTHER" id="PTHR43767:SF1">
    <property type="entry name" value="NONRIBOSOMAL PEPTIDE SYNTHASE PES1 (EUROFUNG)-RELATED"/>
    <property type="match status" value="1"/>
</dbReference>
<sequence length="502" mass="55065">MTSLCSSVAWWARSEPNRIALIYKDQRVSYAALQNRVEVVAAMLVERGIKPGNVVALLMKNSAAFVELALAISYVGAVSLPINYRLAREEVAYIAEHGTARLMFVDEELRGNAGGCEALVTLNASAQSDSRELARGLAPLKNGHASGPQDLFRLMYTSGTTDRPKGVTHSYENYAWKCFDHIAALGLSADDRLLVVGPLYHVGAFDLPGLAVLQVGGMVAIQRDFDAQGALAMIEAEKLTGGWMAPVMLDRVLALPGRERFDLSSFRWLVGGGERTPEQRIREFKTLFREARYVDAYGLTETCSGDTMMEAGRELEKIGSTGRALANVEIEIRNEEGRVLPSGQEGEICVRGPKVSAGYWRDEQKTRASFHGDWFRTGDIGYLDAEGFLFLTDRKKDMILSGGENIASSEVERVLYQLPQVAEAAVVGVADERWGERVVAVVVLRDGESLSVEDVRSHCEGRLAGFKAPKQLVVVETLPRNPSGKVLKRAIRDRLAGERNAT</sequence>
<dbReference type="InterPro" id="IPR025110">
    <property type="entry name" value="AMP-bd_C"/>
</dbReference>
<protein>
    <submittedName>
        <fullName evidence="3">Fatty-acyl-CoA synthase</fullName>
    </submittedName>
</protein>
<dbReference type="EMBL" id="QEOB01000011">
    <property type="protein sequence ID" value="PVX81135.1"/>
    <property type="molecule type" value="Genomic_DNA"/>
</dbReference>
<dbReference type="SUPFAM" id="SSF56801">
    <property type="entry name" value="Acetyl-CoA synthetase-like"/>
    <property type="match status" value="1"/>
</dbReference>